<dbReference type="STRING" id="1271860.SAMN05216174_11681"/>
<dbReference type="OrthoDB" id="3701073at2"/>
<dbReference type="RefSeq" id="WP_091455922.1">
    <property type="nucleotide sequence ID" value="NZ_FMZZ01000016.1"/>
</dbReference>
<accession>A0A1G6X2Y2</accession>
<evidence type="ECO:0000313" key="1">
    <source>
        <dbReference type="EMBL" id="SDD72468.1"/>
    </source>
</evidence>
<proteinExistence type="predicted"/>
<evidence type="ECO:0000313" key="2">
    <source>
        <dbReference type="Proteomes" id="UP000199501"/>
    </source>
</evidence>
<dbReference type="Pfam" id="PF14428">
    <property type="entry name" value="DddA-like"/>
    <property type="match status" value="1"/>
</dbReference>
<sequence length="197" mass="20591">MATRTNSGLGFILKILVAAALAFLVLNVFAPGCGAKFGCGPSSWLPSAQAADEHCPSSVKVAASDNQWAAARYETIKDRKRTTGLSYDEDGTEHVFTSGIDGDAEKAAAILQSQGAPAAKDGTHPVATHVEVKVAARMRDGNAKEAVLITNNTGGTCSYQPGQGFGCRQALPMVLPGGAELHVWDPGTRKFETFVGK</sequence>
<dbReference type="EMBL" id="FMZZ01000016">
    <property type="protein sequence ID" value="SDD72468.1"/>
    <property type="molecule type" value="Genomic_DNA"/>
</dbReference>
<gene>
    <name evidence="1" type="ORF">SAMN05216174_11681</name>
</gene>
<protein>
    <submittedName>
        <fullName evidence="1">SCP1.201-like deaminase</fullName>
    </submittedName>
</protein>
<dbReference type="InterPro" id="IPR032724">
    <property type="entry name" value="SCP1.201-like"/>
</dbReference>
<keyword evidence="2" id="KW-1185">Reference proteome</keyword>
<reference evidence="2" key="1">
    <citation type="submission" date="2016-10" db="EMBL/GenBank/DDBJ databases">
        <authorList>
            <person name="Varghese N."/>
            <person name="Submissions S."/>
        </authorList>
    </citation>
    <scope>NUCLEOTIDE SEQUENCE [LARGE SCALE GENOMIC DNA]</scope>
    <source>
        <strain evidence="2">IBRC-M 10403</strain>
    </source>
</reference>
<organism evidence="1 2">
    <name type="scientific">Actinokineospora iranica</name>
    <dbReference type="NCBI Taxonomy" id="1271860"/>
    <lineage>
        <taxon>Bacteria</taxon>
        <taxon>Bacillati</taxon>
        <taxon>Actinomycetota</taxon>
        <taxon>Actinomycetes</taxon>
        <taxon>Pseudonocardiales</taxon>
        <taxon>Pseudonocardiaceae</taxon>
        <taxon>Actinokineospora</taxon>
    </lineage>
</organism>
<dbReference type="AlphaFoldDB" id="A0A1G6X2Y2"/>
<name>A0A1G6X2Y2_9PSEU</name>
<dbReference type="Proteomes" id="UP000199501">
    <property type="component" value="Unassembled WGS sequence"/>
</dbReference>